<feature type="compositionally biased region" description="Basic and acidic residues" evidence="6">
    <location>
        <begin position="33"/>
        <end position="47"/>
    </location>
</feature>
<dbReference type="Gene3D" id="1.20.1250.20">
    <property type="entry name" value="MFS general substrate transporter like domains"/>
    <property type="match status" value="1"/>
</dbReference>
<dbReference type="FunFam" id="1.20.1250.20:FF:000106">
    <property type="entry name" value="MFS transporter, putative"/>
    <property type="match status" value="1"/>
</dbReference>
<evidence type="ECO:0000256" key="7">
    <source>
        <dbReference type="SAM" id="Phobius"/>
    </source>
</evidence>
<feature type="compositionally biased region" description="Polar residues" evidence="6">
    <location>
        <begin position="11"/>
        <end position="32"/>
    </location>
</feature>
<dbReference type="AlphaFoldDB" id="A0A438N470"/>
<evidence type="ECO:0000256" key="5">
    <source>
        <dbReference type="ARBA" id="ARBA00023136"/>
    </source>
</evidence>
<comment type="subcellular location">
    <subcellularLocation>
        <location evidence="1">Membrane</location>
        <topology evidence="1">Multi-pass membrane protein</topology>
    </subcellularLocation>
</comment>
<evidence type="ECO:0000256" key="3">
    <source>
        <dbReference type="ARBA" id="ARBA00022692"/>
    </source>
</evidence>
<evidence type="ECO:0000313" key="8">
    <source>
        <dbReference type="EMBL" id="RVX70481.1"/>
    </source>
</evidence>
<reference evidence="8 9" key="1">
    <citation type="submission" date="2017-03" db="EMBL/GenBank/DDBJ databases">
        <title>Genomes of endolithic fungi from Antarctica.</title>
        <authorList>
            <person name="Coleine C."/>
            <person name="Masonjones S."/>
            <person name="Stajich J.E."/>
        </authorList>
    </citation>
    <scope>NUCLEOTIDE SEQUENCE [LARGE SCALE GENOMIC DNA]</scope>
    <source>
        <strain evidence="8 9">CCFEE 6314</strain>
    </source>
</reference>
<dbReference type="Pfam" id="PF07690">
    <property type="entry name" value="MFS_1"/>
    <property type="match status" value="1"/>
</dbReference>
<dbReference type="GO" id="GO:0022857">
    <property type="term" value="F:transmembrane transporter activity"/>
    <property type="evidence" value="ECO:0007669"/>
    <property type="project" value="InterPro"/>
</dbReference>
<evidence type="ECO:0008006" key="10">
    <source>
        <dbReference type="Google" id="ProtNLM"/>
    </source>
</evidence>
<dbReference type="GO" id="GO:0016020">
    <property type="term" value="C:membrane"/>
    <property type="evidence" value="ECO:0007669"/>
    <property type="project" value="UniProtKB-SubCell"/>
</dbReference>
<gene>
    <name evidence="8" type="ORF">B0A52_05980</name>
</gene>
<dbReference type="VEuPathDB" id="FungiDB:PV10_01065"/>
<feature type="transmembrane region" description="Helical" evidence="7">
    <location>
        <begin position="396"/>
        <end position="419"/>
    </location>
</feature>
<evidence type="ECO:0000256" key="4">
    <source>
        <dbReference type="ARBA" id="ARBA00022989"/>
    </source>
</evidence>
<dbReference type="PANTHER" id="PTHR43791:SF65">
    <property type="entry name" value="MAJOR FACILITATOR SUPERFAMILY (MFS) PROFILE DOMAIN-CONTAINING PROTEIN-RELATED"/>
    <property type="match status" value="1"/>
</dbReference>
<dbReference type="EMBL" id="NAJM01000023">
    <property type="protein sequence ID" value="RVX70481.1"/>
    <property type="molecule type" value="Genomic_DNA"/>
</dbReference>
<protein>
    <recommendedName>
        <fullName evidence="10">Major facilitator superfamily (MFS) profile domain-containing protein</fullName>
    </recommendedName>
</protein>
<sequence length="469" mass="54070">MFFGAKRRRSSATLSSPHVDQTRMSSTDAQHSSNERDMEALRQKATEHSDLVKQDNPILPLPTLFWKRTDEELDRVATQPSVFDDSAAAKYFQPHPKYENLHRFDPGERWTWREELPLINRLDLKITLWACVAFFGLDLGRGNLSQANTDNFLDDLGMTTNDYNLGNTVFQISFLCAELPSQMMSKKLGPDRWIPFIMCSWSIVAGSQFWLTGRSTFLATRALLGMLQGGFIPDVILYISYFWKGNELPFRLALFWTVRRVTDILAPVLAFGILRLRGLHGREGWRWLFLIEGGIMLSIGIWSWFMMIASPTQSRSWFRPKGWFNEREEKIIVNRILRDDPSKGDMHNRQAINLKLLWKSLCDFDLWPIYIFGLIWEIPSGPPDQYLTLTLRNLGFGTFDANLLSIPTQAMGAITMCIMTYLSTKWNERSFFGVFTQLWYLPNLIALSLLSSSSSPWMTPQSIGEEIEN</sequence>
<feature type="compositionally biased region" description="Basic residues" evidence="6">
    <location>
        <begin position="1"/>
        <end position="10"/>
    </location>
</feature>
<organism evidence="8 9">
    <name type="scientific">Exophiala mesophila</name>
    <name type="common">Black yeast-like fungus</name>
    <dbReference type="NCBI Taxonomy" id="212818"/>
    <lineage>
        <taxon>Eukaryota</taxon>
        <taxon>Fungi</taxon>
        <taxon>Dikarya</taxon>
        <taxon>Ascomycota</taxon>
        <taxon>Pezizomycotina</taxon>
        <taxon>Eurotiomycetes</taxon>
        <taxon>Chaetothyriomycetidae</taxon>
        <taxon>Chaetothyriales</taxon>
        <taxon>Herpotrichiellaceae</taxon>
        <taxon>Exophiala</taxon>
    </lineage>
</organism>
<dbReference type="PANTHER" id="PTHR43791">
    <property type="entry name" value="PERMEASE-RELATED"/>
    <property type="match status" value="1"/>
</dbReference>
<name>A0A438N470_EXOME</name>
<dbReference type="SUPFAM" id="SSF103473">
    <property type="entry name" value="MFS general substrate transporter"/>
    <property type="match status" value="1"/>
</dbReference>
<feature type="transmembrane region" description="Helical" evidence="7">
    <location>
        <begin position="431"/>
        <end position="450"/>
    </location>
</feature>
<feature type="region of interest" description="Disordered" evidence="6">
    <location>
        <begin position="1"/>
        <end position="47"/>
    </location>
</feature>
<dbReference type="Proteomes" id="UP000288859">
    <property type="component" value="Unassembled WGS sequence"/>
</dbReference>
<evidence type="ECO:0000256" key="6">
    <source>
        <dbReference type="SAM" id="MobiDB-lite"/>
    </source>
</evidence>
<feature type="transmembrane region" description="Helical" evidence="7">
    <location>
        <begin position="193"/>
        <end position="211"/>
    </location>
</feature>
<dbReference type="OrthoDB" id="1935484at2759"/>
<accession>A0A438N470</accession>
<feature type="transmembrane region" description="Helical" evidence="7">
    <location>
        <begin position="223"/>
        <end position="243"/>
    </location>
</feature>
<comment type="caution">
    <text evidence="8">The sequence shown here is derived from an EMBL/GenBank/DDBJ whole genome shotgun (WGS) entry which is preliminary data.</text>
</comment>
<dbReference type="InterPro" id="IPR036259">
    <property type="entry name" value="MFS_trans_sf"/>
</dbReference>
<evidence type="ECO:0000256" key="1">
    <source>
        <dbReference type="ARBA" id="ARBA00004141"/>
    </source>
</evidence>
<dbReference type="InterPro" id="IPR011701">
    <property type="entry name" value="MFS"/>
</dbReference>
<keyword evidence="4 7" id="KW-1133">Transmembrane helix</keyword>
<evidence type="ECO:0000256" key="2">
    <source>
        <dbReference type="ARBA" id="ARBA00022448"/>
    </source>
</evidence>
<keyword evidence="2" id="KW-0813">Transport</keyword>
<feature type="transmembrane region" description="Helical" evidence="7">
    <location>
        <begin position="287"/>
        <end position="309"/>
    </location>
</feature>
<proteinExistence type="predicted"/>
<keyword evidence="3 7" id="KW-0812">Transmembrane</keyword>
<keyword evidence="5 7" id="KW-0472">Membrane</keyword>
<evidence type="ECO:0000313" key="9">
    <source>
        <dbReference type="Proteomes" id="UP000288859"/>
    </source>
</evidence>